<dbReference type="PANTHER" id="PTHR16515:SF49">
    <property type="entry name" value="GASTRULA ZINC FINGER PROTEIN XLCGF49.1-LIKE-RELATED"/>
    <property type="match status" value="1"/>
</dbReference>
<dbReference type="InterPro" id="IPR036236">
    <property type="entry name" value="Znf_C2H2_sf"/>
</dbReference>
<dbReference type="AlphaFoldDB" id="W8CCL2"/>
<feature type="domain" description="C2H2-type" evidence="12">
    <location>
        <begin position="234"/>
        <end position="261"/>
    </location>
</feature>
<reference evidence="14" key="2">
    <citation type="journal article" date="2014" name="BMC Genomics">
        <title>A genomic perspective to assessing quality of mass-reared SIT flies used in Mediterranean fruit fly (Ceratitis capitata) eradication in California.</title>
        <authorList>
            <person name="Calla B."/>
            <person name="Hall B."/>
            <person name="Hou S."/>
            <person name="Geib S.M."/>
        </authorList>
    </citation>
    <scope>NUCLEOTIDE SEQUENCE</scope>
</reference>
<feature type="binding site" evidence="11">
    <location>
        <position position="54"/>
    </location>
    <ligand>
        <name>Zn(2+)</name>
        <dbReference type="ChEBI" id="CHEBI:29105"/>
    </ligand>
</feature>
<evidence type="ECO:0000256" key="5">
    <source>
        <dbReference type="ARBA" id="ARBA00022833"/>
    </source>
</evidence>
<evidence type="ECO:0000256" key="2">
    <source>
        <dbReference type="ARBA" id="ARBA00022723"/>
    </source>
</evidence>
<dbReference type="OrthoDB" id="6077919at2759"/>
<dbReference type="Pfam" id="PF13912">
    <property type="entry name" value="zf-C2H2_6"/>
    <property type="match status" value="1"/>
</dbReference>
<dbReference type="SMART" id="SM00868">
    <property type="entry name" value="zf-AD"/>
    <property type="match status" value="1"/>
</dbReference>
<accession>W8CCL2</accession>
<dbReference type="Gene3D" id="3.40.1800.20">
    <property type="match status" value="1"/>
</dbReference>
<evidence type="ECO:0000256" key="11">
    <source>
        <dbReference type="PROSITE-ProRule" id="PRU01263"/>
    </source>
</evidence>
<keyword evidence="5 11" id="KW-0862">Zinc</keyword>
<dbReference type="PANTHER" id="PTHR16515">
    <property type="entry name" value="PR DOMAIN ZINC FINGER PROTEIN"/>
    <property type="match status" value="1"/>
</dbReference>
<dbReference type="FunFam" id="3.30.160.60:FF:000264">
    <property type="entry name" value="Zinc finger protein 236"/>
    <property type="match status" value="1"/>
</dbReference>
<dbReference type="PROSITE" id="PS00028">
    <property type="entry name" value="ZINC_FINGER_C2H2_1"/>
    <property type="match status" value="5"/>
</dbReference>
<evidence type="ECO:0000259" key="12">
    <source>
        <dbReference type="PROSITE" id="PS50157"/>
    </source>
</evidence>
<dbReference type="InterPro" id="IPR050331">
    <property type="entry name" value="Zinc_finger"/>
</dbReference>
<dbReference type="GO" id="GO:0010468">
    <property type="term" value="P:regulation of gene expression"/>
    <property type="evidence" value="ECO:0007669"/>
    <property type="project" value="TreeGrafter"/>
</dbReference>
<dbReference type="SMART" id="SM00355">
    <property type="entry name" value="ZnF_C2H2"/>
    <property type="match status" value="5"/>
</dbReference>
<feature type="binding site" evidence="11">
    <location>
        <position position="57"/>
    </location>
    <ligand>
        <name>Zn(2+)</name>
        <dbReference type="ChEBI" id="CHEBI:29105"/>
    </ligand>
</feature>
<dbReference type="Gene3D" id="3.30.160.60">
    <property type="entry name" value="Classic Zinc Finger"/>
    <property type="match status" value="5"/>
</dbReference>
<dbReference type="GO" id="GO:0008270">
    <property type="term" value="F:zinc ion binding"/>
    <property type="evidence" value="ECO:0007669"/>
    <property type="project" value="UniProtKB-UniRule"/>
</dbReference>
<dbReference type="EMBL" id="GAMC01003501">
    <property type="protein sequence ID" value="JAC03055.1"/>
    <property type="molecule type" value="mRNA"/>
</dbReference>
<keyword evidence="8" id="KW-0804">Transcription</keyword>
<feature type="domain" description="C2H2-type" evidence="12">
    <location>
        <begin position="290"/>
        <end position="317"/>
    </location>
</feature>
<evidence type="ECO:0000256" key="3">
    <source>
        <dbReference type="ARBA" id="ARBA00022737"/>
    </source>
</evidence>
<evidence type="ECO:0000259" key="13">
    <source>
        <dbReference type="PROSITE" id="PS51915"/>
    </source>
</evidence>
<reference evidence="14" key="1">
    <citation type="submission" date="2013-07" db="EMBL/GenBank/DDBJ databases">
        <authorList>
            <person name="Geib S."/>
        </authorList>
    </citation>
    <scope>NUCLEOTIDE SEQUENCE</scope>
</reference>
<dbReference type="Pfam" id="PF07776">
    <property type="entry name" value="zf-AD"/>
    <property type="match status" value="1"/>
</dbReference>
<evidence type="ECO:0000256" key="7">
    <source>
        <dbReference type="ARBA" id="ARBA00023125"/>
    </source>
</evidence>
<keyword evidence="9" id="KW-0539">Nucleus</keyword>
<evidence type="ECO:0000313" key="14">
    <source>
        <dbReference type="EMBL" id="JAC03055.1"/>
    </source>
</evidence>
<feature type="domain" description="C2H2-type" evidence="12">
    <location>
        <begin position="318"/>
        <end position="345"/>
    </location>
</feature>
<dbReference type="PROSITE" id="PS51915">
    <property type="entry name" value="ZAD"/>
    <property type="match status" value="1"/>
</dbReference>
<dbReference type="FunFam" id="3.30.160.60:FF:000110">
    <property type="entry name" value="Zinc finger protein-like"/>
    <property type="match status" value="1"/>
</dbReference>
<dbReference type="SUPFAM" id="SSF57667">
    <property type="entry name" value="beta-beta-alpha zinc fingers"/>
    <property type="match status" value="3"/>
</dbReference>
<feature type="binding site" evidence="11">
    <location>
        <position position="11"/>
    </location>
    <ligand>
        <name>Zn(2+)</name>
        <dbReference type="ChEBI" id="CHEBI:29105"/>
    </ligand>
</feature>
<evidence type="ECO:0000256" key="6">
    <source>
        <dbReference type="ARBA" id="ARBA00023015"/>
    </source>
</evidence>
<protein>
    <submittedName>
        <fullName evidence="14">Zinc finger protein with KRAB and SCAN domains 3</fullName>
    </submittedName>
</protein>
<keyword evidence="3" id="KW-0677">Repeat</keyword>
<feature type="domain" description="C2H2-type" evidence="12">
    <location>
        <begin position="262"/>
        <end position="289"/>
    </location>
</feature>
<dbReference type="InterPro" id="IPR013087">
    <property type="entry name" value="Znf_C2H2_type"/>
</dbReference>
<evidence type="ECO:0000256" key="9">
    <source>
        <dbReference type="ARBA" id="ARBA00023242"/>
    </source>
</evidence>
<sequence>MGQDVRLCRLCAKSCENSSSIPLFERSQKTVILKIFHVTGIKLKNLSKLPNIMCVSCQIQLERAYEFRDCCITAQKYFSSSEYKRTSSDKSSKKEQDFEMILSEQEFDLKAELEPYFLQEPETTELKLDILPLPNVKTDLENEPVAEVALEAAPYENDVGEMRGRPKKSPSHKILQRNKRGVKYKNTLENEETTLRPVDNVLKSTDVENNTTQNENMNQNRKITKERKNKARTYICDQCGNHFKYRSHFYSHIKRHSGVKPIQCEVCPNKFFTQGELKRHMRRHTGERPFPCKHCQRRFTDYSTRIKHERTHTNERPFECSQCGKAFTTSYVLKNHMLVHTGERSFKCTLCNKSFQRQTHLIVHNRSLAHKQNVEREQQILV</sequence>
<dbReference type="FunFam" id="3.30.160.60:FF:001049">
    <property type="entry name" value="zinc finger protein 319"/>
    <property type="match status" value="1"/>
</dbReference>
<gene>
    <name evidence="14" type="primary">ZKSC3</name>
</gene>
<keyword evidence="2 11" id="KW-0479">Metal-binding</keyword>
<dbReference type="GO" id="GO:0005634">
    <property type="term" value="C:nucleus"/>
    <property type="evidence" value="ECO:0007669"/>
    <property type="project" value="UniProtKB-SubCell"/>
</dbReference>
<proteinExistence type="evidence at transcript level"/>
<evidence type="ECO:0000256" key="10">
    <source>
        <dbReference type="PROSITE-ProRule" id="PRU00042"/>
    </source>
</evidence>
<feature type="binding site" evidence="11">
    <location>
        <position position="8"/>
    </location>
    <ligand>
        <name>Zn(2+)</name>
        <dbReference type="ChEBI" id="CHEBI:29105"/>
    </ligand>
</feature>
<keyword evidence="6" id="KW-0805">Transcription regulation</keyword>
<dbReference type="GO" id="GO:0003677">
    <property type="term" value="F:DNA binding"/>
    <property type="evidence" value="ECO:0007669"/>
    <property type="project" value="UniProtKB-KW"/>
</dbReference>
<evidence type="ECO:0000256" key="1">
    <source>
        <dbReference type="ARBA" id="ARBA00004123"/>
    </source>
</evidence>
<keyword evidence="7" id="KW-0238">DNA-binding</keyword>
<evidence type="ECO:0000256" key="8">
    <source>
        <dbReference type="ARBA" id="ARBA00023163"/>
    </source>
</evidence>
<evidence type="ECO:0000256" key="4">
    <source>
        <dbReference type="ARBA" id="ARBA00022771"/>
    </source>
</evidence>
<dbReference type="InterPro" id="IPR012934">
    <property type="entry name" value="Znf_AD"/>
</dbReference>
<dbReference type="FunFam" id="3.30.160.60:FF:002075">
    <property type="entry name" value="zinc finger protein 646"/>
    <property type="match status" value="1"/>
</dbReference>
<dbReference type="SUPFAM" id="SSF57716">
    <property type="entry name" value="Glucocorticoid receptor-like (DNA-binding domain)"/>
    <property type="match status" value="1"/>
</dbReference>
<feature type="domain" description="ZAD" evidence="13">
    <location>
        <begin position="6"/>
        <end position="81"/>
    </location>
</feature>
<dbReference type="PROSITE" id="PS50157">
    <property type="entry name" value="ZINC_FINGER_C2H2_2"/>
    <property type="match status" value="5"/>
</dbReference>
<comment type="subcellular location">
    <subcellularLocation>
        <location evidence="1">Nucleus</location>
    </subcellularLocation>
</comment>
<feature type="domain" description="C2H2-type" evidence="12">
    <location>
        <begin position="346"/>
        <end position="375"/>
    </location>
</feature>
<name>W8CCL2_CERCA</name>
<keyword evidence="4 10" id="KW-0863">Zinc-finger</keyword>
<dbReference type="Pfam" id="PF00096">
    <property type="entry name" value="zf-C2H2"/>
    <property type="match status" value="3"/>
</dbReference>
<organism evidence="14">
    <name type="scientific">Ceratitis capitata</name>
    <name type="common">Mediterranean fruit fly</name>
    <name type="synonym">Tephritis capitata</name>
    <dbReference type="NCBI Taxonomy" id="7213"/>
    <lineage>
        <taxon>Eukaryota</taxon>
        <taxon>Metazoa</taxon>
        <taxon>Ecdysozoa</taxon>
        <taxon>Arthropoda</taxon>
        <taxon>Hexapoda</taxon>
        <taxon>Insecta</taxon>
        <taxon>Pterygota</taxon>
        <taxon>Neoptera</taxon>
        <taxon>Endopterygota</taxon>
        <taxon>Diptera</taxon>
        <taxon>Brachycera</taxon>
        <taxon>Muscomorpha</taxon>
        <taxon>Tephritoidea</taxon>
        <taxon>Tephritidae</taxon>
        <taxon>Ceratitis</taxon>
        <taxon>Ceratitis</taxon>
    </lineage>
</organism>